<gene>
    <name evidence="4" type="ORF">Cha6605_1326</name>
</gene>
<feature type="domain" description="SHSP" evidence="3">
    <location>
        <begin position="33"/>
        <end position="148"/>
    </location>
</feature>
<dbReference type="InterPro" id="IPR008978">
    <property type="entry name" value="HSP20-like_chaperone"/>
</dbReference>
<evidence type="ECO:0000259" key="3">
    <source>
        <dbReference type="PROSITE" id="PS01031"/>
    </source>
</evidence>
<dbReference type="PROSITE" id="PS01031">
    <property type="entry name" value="SHSP"/>
    <property type="match status" value="1"/>
</dbReference>
<evidence type="ECO:0000256" key="2">
    <source>
        <dbReference type="RuleBase" id="RU003616"/>
    </source>
</evidence>
<evidence type="ECO:0000313" key="4">
    <source>
        <dbReference type="EMBL" id="AFY92518.1"/>
    </source>
</evidence>
<dbReference type="STRING" id="1173020.Cha6605_1326"/>
<dbReference type="PANTHER" id="PTHR11527">
    <property type="entry name" value="HEAT-SHOCK PROTEIN 20 FAMILY MEMBER"/>
    <property type="match status" value="1"/>
</dbReference>
<dbReference type="EMBL" id="CP003600">
    <property type="protein sequence ID" value="AFY92518.1"/>
    <property type="molecule type" value="Genomic_DNA"/>
</dbReference>
<dbReference type="AlphaFoldDB" id="K9UCY9"/>
<reference evidence="4 5" key="1">
    <citation type="submission" date="2012-05" db="EMBL/GenBank/DDBJ databases">
        <title>Finished chromosome of genome of Chamaesiphon sp. PCC 6605.</title>
        <authorList>
            <consortium name="US DOE Joint Genome Institute"/>
            <person name="Gugger M."/>
            <person name="Coursin T."/>
            <person name="Rippka R."/>
            <person name="Tandeau De Marsac N."/>
            <person name="Huntemann M."/>
            <person name="Wei C.-L."/>
            <person name="Han J."/>
            <person name="Detter J.C."/>
            <person name="Han C."/>
            <person name="Tapia R."/>
            <person name="Chen A."/>
            <person name="Kyrpides N."/>
            <person name="Mavromatis K."/>
            <person name="Markowitz V."/>
            <person name="Szeto E."/>
            <person name="Ivanova N."/>
            <person name="Pagani I."/>
            <person name="Pati A."/>
            <person name="Goodwin L."/>
            <person name="Nordberg H.P."/>
            <person name="Cantor M.N."/>
            <person name="Hua S.X."/>
            <person name="Woyke T."/>
            <person name="Kerfeld C.A."/>
        </authorList>
    </citation>
    <scope>NUCLEOTIDE SEQUENCE [LARGE SCALE GENOMIC DNA]</scope>
    <source>
        <strain evidence="5">ATCC 27169 / PCC 6605</strain>
    </source>
</reference>
<dbReference type="HOGENOM" id="CLU_046737_12_2_3"/>
<dbReference type="KEGG" id="cmp:Cha6605_1326"/>
<dbReference type="eggNOG" id="COG0071">
    <property type="taxonomic scope" value="Bacteria"/>
</dbReference>
<dbReference type="Pfam" id="PF00011">
    <property type="entry name" value="HSP20"/>
    <property type="match status" value="1"/>
</dbReference>
<accession>K9UCY9</accession>
<dbReference type="SUPFAM" id="SSF49764">
    <property type="entry name" value="HSP20-like chaperones"/>
    <property type="match status" value="1"/>
</dbReference>
<sequence>MLMSKQFQSLRQQIDLLFENLIREQPQLSLVSSMDTPWIPAIELQETETELCLKAQLPGIAPNELDIQVSENAVFLSGEHRESKQTDKQGIFRSEFHYGQFKRVVPLPIPIQRERVTAEMSGGLLTLTMPKATPVVPNLIKVSLIASDPKA</sequence>
<dbReference type="Proteomes" id="UP000010366">
    <property type="component" value="Chromosome"/>
</dbReference>
<protein>
    <submittedName>
        <fullName evidence="4">Molecular chaperone (Small heat shock protein)</fullName>
    </submittedName>
</protein>
<evidence type="ECO:0000256" key="1">
    <source>
        <dbReference type="PROSITE-ProRule" id="PRU00285"/>
    </source>
</evidence>
<dbReference type="OrthoDB" id="9811615at2"/>
<organism evidence="4 5">
    <name type="scientific">Chamaesiphon minutus (strain ATCC 27169 / PCC 6605)</name>
    <dbReference type="NCBI Taxonomy" id="1173020"/>
    <lineage>
        <taxon>Bacteria</taxon>
        <taxon>Bacillati</taxon>
        <taxon>Cyanobacteriota</taxon>
        <taxon>Cyanophyceae</taxon>
        <taxon>Gomontiellales</taxon>
        <taxon>Chamaesiphonaceae</taxon>
        <taxon>Chamaesiphon</taxon>
    </lineage>
</organism>
<dbReference type="InterPro" id="IPR002068">
    <property type="entry name" value="A-crystallin/Hsp20_dom"/>
</dbReference>
<name>K9UCY9_CHAP6</name>
<dbReference type="InterPro" id="IPR031107">
    <property type="entry name" value="Small_HSP"/>
</dbReference>
<keyword evidence="5" id="KW-1185">Reference proteome</keyword>
<evidence type="ECO:0000313" key="5">
    <source>
        <dbReference type="Proteomes" id="UP000010366"/>
    </source>
</evidence>
<proteinExistence type="inferred from homology"/>
<dbReference type="CDD" id="cd06464">
    <property type="entry name" value="ACD_sHsps-like"/>
    <property type="match status" value="1"/>
</dbReference>
<dbReference type="Gene3D" id="2.60.40.790">
    <property type="match status" value="1"/>
</dbReference>
<comment type="similarity">
    <text evidence="1 2">Belongs to the small heat shock protein (HSP20) family.</text>
</comment>
<keyword evidence="4" id="KW-0346">Stress response</keyword>